<organism evidence="1 2">
    <name type="scientific">Eiseniibacteriota bacterium</name>
    <dbReference type="NCBI Taxonomy" id="2212470"/>
    <lineage>
        <taxon>Bacteria</taxon>
        <taxon>Candidatus Eiseniibacteriota</taxon>
    </lineage>
</organism>
<dbReference type="EMBL" id="JAGQHR010001043">
    <property type="protein sequence ID" value="MCA9730203.1"/>
    <property type="molecule type" value="Genomic_DNA"/>
</dbReference>
<proteinExistence type="predicted"/>
<reference evidence="1" key="2">
    <citation type="journal article" date="2021" name="Microbiome">
        <title>Successional dynamics and alternative stable states in a saline activated sludge microbial community over 9 years.</title>
        <authorList>
            <person name="Wang Y."/>
            <person name="Ye J."/>
            <person name="Ju F."/>
            <person name="Liu L."/>
            <person name="Boyd J.A."/>
            <person name="Deng Y."/>
            <person name="Parks D.H."/>
            <person name="Jiang X."/>
            <person name="Yin X."/>
            <person name="Woodcroft B.J."/>
            <person name="Tyson G.W."/>
            <person name="Hugenholtz P."/>
            <person name="Polz M.F."/>
            <person name="Zhang T."/>
        </authorList>
    </citation>
    <scope>NUCLEOTIDE SEQUENCE</scope>
    <source>
        <strain evidence="1">HKST-UBA01</strain>
    </source>
</reference>
<comment type="caution">
    <text evidence="1">The sequence shown here is derived from an EMBL/GenBank/DDBJ whole genome shotgun (WGS) entry which is preliminary data.</text>
</comment>
<evidence type="ECO:0000313" key="1">
    <source>
        <dbReference type="EMBL" id="MCA9730203.1"/>
    </source>
</evidence>
<gene>
    <name evidence="1" type="ORF">KC729_21140</name>
</gene>
<sequence>SAVVFDENILADPYGLESMVSAVFTVHRYRWAAQDAARSGEPNSADALLRCHRRHRVLLAARVDTDEDRPDPADLRGGPEERARYARSLARLLERPATRDGHRRALLLLLDELESLLPPGGRERREVMAVSQHLVHSYSEAADLHDTLIGIAELAALHAPALLDDLYLRPHPPELDLYRDL</sequence>
<name>A0A956M421_UNCEI</name>
<protein>
    <submittedName>
        <fullName evidence="1">Uncharacterized protein</fullName>
    </submittedName>
</protein>
<feature type="non-terminal residue" evidence="1">
    <location>
        <position position="1"/>
    </location>
</feature>
<dbReference type="AlphaFoldDB" id="A0A956M421"/>
<reference evidence="1" key="1">
    <citation type="submission" date="2020-04" db="EMBL/GenBank/DDBJ databases">
        <authorList>
            <person name="Zhang T."/>
        </authorList>
    </citation>
    <scope>NUCLEOTIDE SEQUENCE</scope>
    <source>
        <strain evidence="1">HKST-UBA01</strain>
    </source>
</reference>
<accession>A0A956M421</accession>
<evidence type="ECO:0000313" key="2">
    <source>
        <dbReference type="Proteomes" id="UP000697710"/>
    </source>
</evidence>
<dbReference type="Proteomes" id="UP000697710">
    <property type="component" value="Unassembled WGS sequence"/>
</dbReference>